<dbReference type="Pfam" id="PF00226">
    <property type="entry name" value="DnaJ"/>
    <property type="match status" value="1"/>
</dbReference>
<evidence type="ECO:0000313" key="4">
    <source>
        <dbReference type="Proteomes" id="UP000621799"/>
    </source>
</evidence>
<protein>
    <submittedName>
        <fullName evidence="3">DnaJ domain-containing protein</fullName>
    </submittedName>
</protein>
<evidence type="ECO:0000256" key="1">
    <source>
        <dbReference type="SAM" id="MobiDB-lite"/>
    </source>
</evidence>
<dbReference type="RefSeq" id="WP_264322116.1">
    <property type="nucleotide sequence ID" value="NZ_JADEXN010000268.1"/>
</dbReference>
<dbReference type="Proteomes" id="UP000621799">
    <property type="component" value="Unassembled WGS sequence"/>
</dbReference>
<feature type="non-terminal residue" evidence="3">
    <location>
        <position position="243"/>
    </location>
</feature>
<dbReference type="EMBL" id="JADEXN010000268">
    <property type="protein sequence ID" value="MBE9041923.1"/>
    <property type="molecule type" value="Genomic_DNA"/>
</dbReference>
<keyword evidence="4" id="KW-1185">Reference proteome</keyword>
<dbReference type="Gene3D" id="1.10.287.110">
    <property type="entry name" value="DnaJ domain"/>
    <property type="match status" value="1"/>
</dbReference>
<dbReference type="AlphaFoldDB" id="A0A928W125"/>
<dbReference type="PROSITE" id="PS50076">
    <property type="entry name" value="DNAJ_2"/>
    <property type="match status" value="1"/>
</dbReference>
<dbReference type="InterPro" id="IPR044685">
    <property type="entry name" value="CPD1-like"/>
</dbReference>
<gene>
    <name evidence="3" type="ORF">IQ235_14160</name>
</gene>
<proteinExistence type="predicted"/>
<dbReference type="Pfam" id="PF25515">
    <property type="entry name" value="Arm_PDR"/>
    <property type="match status" value="1"/>
</dbReference>
<comment type="caution">
    <text evidence="3">The sequence shown here is derived from an EMBL/GenBank/DDBJ whole genome shotgun (WGS) entry which is preliminary data.</text>
</comment>
<evidence type="ECO:0000313" key="3">
    <source>
        <dbReference type="EMBL" id="MBE9041923.1"/>
    </source>
</evidence>
<dbReference type="SUPFAM" id="SSF46565">
    <property type="entry name" value="Chaperone J-domain"/>
    <property type="match status" value="1"/>
</dbReference>
<dbReference type="PANTHER" id="PTHR33925:SF1">
    <property type="entry name" value="PROTEIN ACCUMULATION AND REPLICATION OF CHLOROPLASTS 6, CHLOROPLASTIC"/>
    <property type="match status" value="1"/>
</dbReference>
<name>A0A928W125_9CYAN</name>
<organism evidence="3 4">
    <name type="scientific">Zarconia navalis LEGE 11467</name>
    <dbReference type="NCBI Taxonomy" id="1828826"/>
    <lineage>
        <taxon>Bacteria</taxon>
        <taxon>Bacillati</taxon>
        <taxon>Cyanobacteriota</taxon>
        <taxon>Cyanophyceae</taxon>
        <taxon>Oscillatoriophycideae</taxon>
        <taxon>Oscillatoriales</taxon>
        <taxon>Oscillatoriales incertae sedis</taxon>
        <taxon>Zarconia</taxon>
        <taxon>Zarconia navalis</taxon>
    </lineage>
</organism>
<dbReference type="SMART" id="SM00271">
    <property type="entry name" value="DnaJ"/>
    <property type="match status" value="1"/>
</dbReference>
<feature type="region of interest" description="Disordered" evidence="1">
    <location>
        <begin position="82"/>
        <end position="104"/>
    </location>
</feature>
<sequence length="243" mass="27605">MLIPLDYYRILGVPIQATAERLQEAHRDRVRQMPRREYSEGAIEKRKQLIDEAFEVLRDPQERTRYDANFLAKTYELEPLGAIGRENGATPRSPTSNPQTPSIEIDDDRAIGALLLLQELGEYELVLKLARPLLAGPSTDREADAENRPGSVEVDRSDIVLAAASAYLELGREQWQQNQYEKAASSLEAGQALLLRESLFPNLRGDMQADLNKLRPYRILELLALPEEQSVNRQRGLQLLRDM</sequence>
<dbReference type="InterPro" id="IPR001623">
    <property type="entry name" value="DnaJ_domain"/>
</dbReference>
<feature type="domain" description="J" evidence="2">
    <location>
        <begin position="6"/>
        <end position="70"/>
    </location>
</feature>
<dbReference type="PANTHER" id="PTHR33925">
    <property type="entry name" value="PLASTID DIVISION PROTEIN CDP1, CHLOROPLASTIC-RELATED"/>
    <property type="match status" value="1"/>
</dbReference>
<dbReference type="InterPro" id="IPR036869">
    <property type="entry name" value="J_dom_sf"/>
</dbReference>
<dbReference type="InterPro" id="IPR058032">
    <property type="entry name" value="CDP1-like_a_solenoid_1"/>
</dbReference>
<evidence type="ECO:0000259" key="2">
    <source>
        <dbReference type="PROSITE" id="PS50076"/>
    </source>
</evidence>
<accession>A0A928W125</accession>
<feature type="compositionally biased region" description="Polar residues" evidence="1">
    <location>
        <begin position="90"/>
        <end position="102"/>
    </location>
</feature>
<dbReference type="CDD" id="cd06257">
    <property type="entry name" value="DnaJ"/>
    <property type="match status" value="1"/>
</dbReference>
<reference evidence="3" key="1">
    <citation type="submission" date="2020-10" db="EMBL/GenBank/DDBJ databases">
        <authorList>
            <person name="Castelo-Branco R."/>
            <person name="Eusebio N."/>
            <person name="Adriana R."/>
            <person name="Vieira A."/>
            <person name="Brugerolle De Fraissinette N."/>
            <person name="Rezende De Castro R."/>
            <person name="Schneider M.P."/>
            <person name="Vasconcelos V."/>
            <person name="Leao P.N."/>
        </authorList>
    </citation>
    <scope>NUCLEOTIDE SEQUENCE</scope>
    <source>
        <strain evidence="3">LEGE 11467</strain>
    </source>
</reference>